<keyword evidence="1" id="KW-0732">Signal</keyword>
<gene>
    <name evidence="3" type="ORF">F0L74_12820</name>
</gene>
<dbReference type="PANTHER" id="PTHR38599">
    <property type="entry name" value="CUPIN DOMAIN PROTEIN (AFU_ORTHOLOGUE AFUA_3G13620)"/>
    <property type="match status" value="1"/>
</dbReference>
<dbReference type="Gene3D" id="2.60.120.10">
    <property type="entry name" value="Jelly Rolls"/>
    <property type="match status" value="1"/>
</dbReference>
<feature type="chain" id="PRO_5023107757" evidence="1">
    <location>
        <begin position="22"/>
        <end position="136"/>
    </location>
</feature>
<proteinExistence type="predicted"/>
<reference evidence="3 4" key="2">
    <citation type="submission" date="2019-09" db="EMBL/GenBank/DDBJ databases">
        <authorList>
            <person name="Jin C."/>
        </authorList>
    </citation>
    <scope>NUCLEOTIDE SEQUENCE [LARGE SCALE GENOMIC DNA]</scope>
    <source>
        <strain evidence="3 4">BN140078</strain>
    </source>
</reference>
<dbReference type="PANTHER" id="PTHR38599:SF1">
    <property type="entry name" value="CUPIN DOMAIN PROTEIN (AFU_ORTHOLOGUE AFUA_3G13620)"/>
    <property type="match status" value="1"/>
</dbReference>
<accession>A0A5B2VXN6</accession>
<dbReference type="Pfam" id="PF07883">
    <property type="entry name" value="Cupin_2"/>
    <property type="match status" value="1"/>
</dbReference>
<dbReference type="InterPro" id="IPR013096">
    <property type="entry name" value="Cupin_2"/>
</dbReference>
<name>A0A5B2VXN6_9BACT</name>
<sequence length="136" mass="15042">MRKLALTALAITGFFITSVKAQQHDDVTKTPPQVVLTKLLNTASLKNQEVKMVLVTFEPGEVSPGHRHPIPTFAYVIEGEFESTFDGKVYHYKAGDAFYEEPNKLHGSTKNLSKTKPVKLLAVFIGDKGKPFIAPE</sequence>
<evidence type="ECO:0000313" key="3">
    <source>
        <dbReference type="EMBL" id="KAA2243378.1"/>
    </source>
</evidence>
<feature type="domain" description="Cupin type-2" evidence="2">
    <location>
        <begin position="54"/>
        <end position="124"/>
    </location>
</feature>
<reference evidence="3 4" key="1">
    <citation type="submission" date="2019-09" db="EMBL/GenBank/DDBJ databases">
        <title>Chitinophaga ginsengihumi sp. nov., isolated from soil of ginseng rhizosphere.</title>
        <authorList>
            <person name="Lee J."/>
        </authorList>
    </citation>
    <scope>NUCLEOTIDE SEQUENCE [LARGE SCALE GENOMIC DNA]</scope>
    <source>
        <strain evidence="3 4">BN140078</strain>
    </source>
</reference>
<evidence type="ECO:0000256" key="1">
    <source>
        <dbReference type="SAM" id="SignalP"/>
    </source>
</evidence>
<dbReference type="SUPFAM" id="SSF51182">
    <property type="entry name" value="RmlC-like cupins"/>
    <property type="match status" value="1"/>
</dbReference>
<comment type="caution">
    <text evidence="3">The sequence shown here is derived from an EMBL/GenBank/DDBJ whole genome shotgun (WGS) entry which is preliminary data.</text>
</comment>
<protein>
    <submittedName>
        <fullName evidence="3">Cupin domain-containing protein</fullName>
    </submittedName>
</protein>
<evidence type="ECO:0000313" key="4">
    <source>
        <dbReference type="Proteomes" id="UP000324611"/>
    </source>
</evidence>
<dbReference type="AlphaFoldDB" id="A0A5B2VXN6"/>
<feature type="signal peptide" evidence="1">
    <location>
        <begin position="1"/>
        <end position="21"/>
    </location>
</feature>
<dbReference type="CDD" id="cd02234">
    <property type="entry name" value="cupin_BLR7677-like"/>
    <property type="match status" value="1"/>
</dbReference>
<dbReference type="InterPro" id="IPR014710">
    <property type="entry name" value="RmlC-like_jellyroll"/>
</dbReference>
<dbReference type="EMBL" id="VUOC01000002">
    <property type="protein sequence ID" value="KAA2243378.1"/>
    <property type="molecule type" value="Genomic_DNA"/>
</dbReference>
<evidence type="ECO:0000259" key="2">
    <source>
        <dbReference type="Pfam" id="PF07883"/>
    </source>
</evidence>
<keyword evidence="4" id="KW-1185">Reference proteome</keyword>
<dbReference type="RefSeq" id="WP_149838254.1">
    <property type="nucleotide sequence ID" value="NZ_VUOC01000002.1"/>
</dbReference>
<dbReference type="Proteomes" id="UP000324611">
    <property type="component" value="Unassembled WGS sequence"/>
</dbReference>
<organism evidence="3 4">
    <name type="scientific">Chitinophaga agrisoli</name>
    <dbReference type="NCBI Taxonomy" id="2607653"/>
    <lineage>
        <taxon>Bacteria</taxon>
        <taxon>Pseudomonadati</taxon>
        <taxon>Bacteroidota</taxon>
        <taxon>Chitinophagia</taxon>
        <taxon>Chitinophagales</taxon>
        <taxon>Chitinophagaceae</taxon>
        <taxon>Chitinophaga</taxon>
    </lineage>
</organism>
<dbReference type="InterPro" id="IPR011051">
    <property type="entry name" value="RmlC_Cupin_sf"/>
</dbReference>